<evidence type="ECO:0000259" key="6">
    <source>
        <dbReference type="PROSITE" id="PS50048"/>
    </source>
</evidence>
<dbReference type="SUPFAM" id="SSF57701">
    <property type="entry name" value="Zn2/Cys6 DNA-binding domain"/>
    <property type="match status" value="1"/>
</dbReference>
<dbReference type="Pfam" id="PF00172">
    <property type="entry name" value="Zn_clus"/>
    <property type="match status" value="1"/>
</dbReference>
<dbReference type="PROSITE" id="PS00463">
    <property type="entry name" value="ZN2_CY6_FUNGAL_1"/>
    <property type="match status" value="1"/>
</dbReference>
<proteinExistence type="predicted"/>
<feature type="compositionally biased region" description="Acidic residues" evidence="5">
    <location>
        <begin position="114"/>
        <end position="124"/>
    </location>
</feature>
<accession>A0A9W9JM15</accession>
<gene>
    <name evidence="7" type="ORF">N7449_007235</name>
</gene>
<evidence type="ECO:0000256" key="4">
    <source>
        <dbReference type="ARBA" id="ARBA00023242"/>
    </source>
</evidence>
<feature type="compositionally biased region" description="Basic and acidic residues" evidence="5">
    <location>
        <begin position="726"/>
        <end position="736"/>
    </location>
</feature>
<feature type="compositionally biased region" description="Polar residues" evidence="5">
    <location>
        <begin position="93"/>
        <end position="103"/>
    </location>
</feature>
<feature type="region of interest" description="Disordered" evidence="5">
    <location>
        <begin position="604"/>
        <end position="629"/>
    </location>
</feature>
<dbReference type="SMART" id="SM00066">
    <property type="entry name" value="GAL4"/>
    <property type="match status" value="1"/>
</dbReference>
<keyword evidence="1" id="KW-0805">Transcription regulation</keyword>
<keyword evidence="8" id="KW-1185">Reference proteome</keyword>
<feature type="region of interest" description="Disordered" evidence="5">
    <location>
        <begin position="700"/>
        <end position="749"/>
    </location>
</feature>
<evidence type="ECO:0000313" key="8">
    <source>
        <dbReference type="Proteomes" id="UP001150942"/>
    </source>
</evidence>
<feature type="region of interest" description="Disordered" evidence="5">
    <location>
        <begin position="91"/>
        <end position="138"/>
    </location>
</feature>
<dbReference type="InterPro" id="IPR001138">
    <property type="entry name" value="Zn2Cys6_DnaBD"/>
</dbReference>
<organism evidence="7 8">
    <name type="scientific">Penicillium cf. viridicatum</name>
    <dbReference type="NCBI Taxonomy" id="2972119"/>
    <lineage>
        <taxon>Eukaryota</taxon>
        <taxon>Fungi</taxon>
        <taxon>Dikarya</taxon>
        <taxon>Ascomycota</taxon>
        <taxon>Pezizomycotina</taxon>
        <taxon>Eurotiomycetes</taxon>
        <taxon>Eurotiomycetidae</taxon>
        <taxon>Eurotiales</taxon>
        <taxon>Aspergillaceae</taxon>
        <taxon>Penicillium</taxon>
    </lineage>
</organism>
<name>A0A9W9JM15_9EURO</name>
<comment type="caution">
    <text evidence="7">The sequence shown here is derived from an EMBL/GenBank/DDBJ whole genome shotgun (WGS) entry which is preliminary data.</text>
</comment>
<dbReference type="InterPro" id="IPR050987">
    <property type="entry name" value="AtrR-like"/>
</dbReference>
<dbReference type="GO" id="GO:0000981">
    <property type="term" value="F:DNA-binding transcription factor activity, RNA polymerase II-specific"/>
    <property type="evidence" value="ECO:0007669"/>
    <property type="project" value="InterPro"/>
</dbReference>
<evidence type="ECO:0000256" key="3">
    <source>
        <dbReference type="ARBA" id="ARBA00023163"/>
    </source>
</evidence>
<dbReference type="Proteomes" id="UP001150942">
    <property type="component" value="Unassembled WGS sequence"/>
</dbReference>
<dbReference type="GO" id="GO:0003677">
    <property type="term" value="F:DNA binding"/>
    <property type="evidence" value="ECO:0007669"/>
    <property type="project" value="UniProtKB-KW"/>
</dbReference>
<dbReference type="PROSITE" id="PS50048">
    <property type="entry name" value="ZN2_CY6_FUNGAL_2"/>
    <property type="match status" value="1"/>
</dbReference>
<dbReference type="Gene3D" id="4.10.240.10">
    <property type="entry name" value="Zn(2)-C6 fungal-type DNA-binding domain"/>
    <property type="match status" value="1"/>
</dbReference>
<evidence type="ECO:0000256" key="5">
    <source>
        <dbReference type="SAM" id="MobiDB-lite"/>
    </source>
</evidence>
<reference evidence="7" key="1">
    <citation type="submission" date="2022-11" db="EMBL/GenBank/DDBJ databases">
        <authorList>
            <person name="Petersen C."/>
        </authorList>
    </citation>
    <scope>NUCLEOTIDE SEQUENCE</scope>
    <source>
        <strain evidence="7">IBT 20477</strain>
    </source>
</reference>
<dbReference type="EMBL" id="JAPQKQ010000005">
    <property type="protein sequence ID" value="KAJ5196756.1"/>
    <property type="molecule type" value="Genomic_DNA"/>
</dbReference>
<evidence type="ECO:0000256" key="2">
    <source>
        <dbReference type="ARBA" id="ARBA00023125"/>
    </source>
</evidence>
<keyword evidence="2" id="KW-0238">DNA-binding</keyword>
<dbReference type="CDD" id="cd00067">
    <property type="entry name" value="GAL4"/>
    <property type="match status" value="1"/>
</dbReference>
<dbReference type="OrthoDB" id="4310103at2759"/>
<dbReference type="PANTHER" id="PTHR46910:SF25">
    <property type="entry name" value="ABC-TRANSPORTER-REGULATING TRANSCRIPTION FACTOR"/>
    <property type="match status" value="1"/>
</dbReference>
<feature type="domain" description="Zn(2)-C6 fungal-type" evidence="6">
    <location>
        <begin position="12"/>
        <end position="43"/>
    </location>
</feature>
<dbReference type="InterPro" id="IPR036864">
    <property type="entry name" value="Zn2-C6_fun-type_DNA-bd_sf"/>
</dbReference>
<reference evidence="7" key="2">
    <citation type="journal article" date="2023" name="IMA Fungus">
        <title>Comparative genomic study of the Penicillium genus elucidates a diverse pangenome and 15 lateral gene transfer events.</title>
        <authorList>
            <person name="Petersen C."/>
            <person name="Sorensen T."/>
            <person name="Nielsen M.R."/>
            <person name="Sondergaard T.E."/>
            <person name="Sorensen J.L."/>
            <person name="Fitzpatrick D.A."/>
            <person name="Frisvad J.C."/>
            <person name="Nielsen K.L."/>
        </authorList>
    </citation>
    <scope>NUCLEOTIDE SEQUENCE</scope>
    <source>
        <strain evidence="7">IBT 20477</strain>
    </source>
</reference>
<dbReference type="CDD" id="cd12148">
    <property type="entry name" value="fungal_TF_MHR"/>
    <property type="match status" value="1"/>
</dbReference>
<dbReference type="GO" id="GO:0008270">
    <property type="term" value="F:zinc ion binding"/>
    <property type="evidence" value="ECO:0007669"/>
    <property type="project" value="InterPro"/>
</dbReference>
<evidence type="ECO:0000256" key="1">
    <source>
        <dbReference type="ARBA" id="ARBA00023015"/>
    </source>
</evidence>
<evidence type="ECO:0000313" key="7">
    <source>
        <dbReference type="EMBL" id="KAJ5196756.1"/>
    </source>
</evidence>
<dbReference type="PANTHER" id="PTHR46910">
    <property type="entry name" value="TRANSCRIPTION FACTOR PDR1"/>
    <property type="match status" value="1"/>
</dbReference>
<protein>
    <recommendedName>
        <fullName evidence="6">Zn(2)-C6 fungal-type domain-containing protein</fullName>
    </recommendedName>
</protein>
<sequence>MQNRSDCTPDLACTRCRERKIRCGRERPQCSNCDREDGVTCVYQNPVKRVNHLKLLCDSVEILQERLQTIESHLGRLSSGLNSGLTSEVAFSAPSSSRGSNSIGDRATEGNDRDESDNGDDDVASDSLPSLHNMDMPDLQVSRNHSDMVDRYHGRSSLFVLCSRFRLQALATSSANDSGTLQDILQNICDIAGSTKPFPSFSDHPPIKLLPQKQAVTAVGHFIQHVDCTTDIFVPQNLMGNLERVYSQPQQPGDDAWAVCFNVITLLVLGMEISTQAPTALVGDFARSLLPSRAALSVATQQLDPSGWSDLILAHACMLARTMGLHHTEILPSESSNDGVIEGAKVLRSLYTWDKSLCTTRGSVAWLPSYDSNINSEISVALEHQVPYADRLRLAVIQDEIYRMSHEGAGRRKRFSRKLKSALKPIEKRLDEYARISGIADCRLPESARGAQLQLEFLATRILALQHGSEPRHIRQVQCDARASCLLLLVIHGDRSAELIEAFRTLNGHTQAQSIFFPIMGSDIPFGNILDSFSIPALSILLEGLLHPSEGDSGMKSLSDMELLRKTSACYHERTARMQDNSYHRVVSIIFDRLLDILDRLKTDPSTETGVDPPSVSMSDPRASHSSLQSLSIRPPIDHSISTEELSNMAYWQTPAGSTSISWENWLSMPSSFGPATPLDTADLEHIGTSSDGITHILSADDLPNCPDQTQWDPYTPEGRGSLKRPRTDEGSERSARKNAPSPLSTLLAEEMPFHLV</sequence>
<dbReference type="AlphaFoldDB" id="A0A9W9JM15"/>
<keyword evidence="3" id="KW-0804">Transcription</keyword>
<keyword evidence="4" id="KW-0539">Nucleus</keyword>